<dbReference type="Proteomes" id="UP001626549">
    <property type="component" value="Chromosome"/>
</dbReference>
<dbReference type="InterPro" id="IPR052551">
    <property type="entry name" value="UV-DNA_repair_photolyase"/>
</dbReference>
<reference evidence="1 2" key="1">
    <citation type="submission" date="2023-10" db="EMBL/GenBank/DDBJ databases">
        <title>Two novel species belonging to the OM43/NOR5 clade.</title>
        <authorList>
            <person name="Park M."/>
        </authorList>
    </citation>
    <scope>NUCLEOTIDE SEQUENCE [LARGE SCALE GENOMIC DNA]</scope>
    <source>
        <strain evidence="1 2">IMCC45268</strain>
    </source>
</reference>
<name>A0ABZ0IC24_9GAMM</name>
<sequence length="509" mass="57812">MSKQTLRLVLGDQLSLANPVLVNADPERDCILLAEVAEEAGYVKHNRHKIVLIFSAMRHFAEALRERGFDVVYRSFDEGVASLFEAVEGALADSGAEALLVTAPGEYRLLVEMQSWGAKLDGSVVIQDDDRFLSSVEDFESWADGRKQFRMEYFYREMRRRYNLLLDSDGEPEGGKWNYDADNRSGWRSQVEVPERPSVAIDTITADVIELVEDYFPDNPGKLSDFRLAVTSVDAQAQFDWFCHYALENFGTYQDALAEESPWMFHGLISMYLNIGLLEPLAVCKQVESAWREGHCSLAGAEGFIRQVLGWREYVRGIYWHAMPGYAERNTFDASRPLPSWFWSGDTDMRCLSQALTQSLDLGYAHHIQRLMVIGNFALLTGLDVGEVCDWYLAVYVDAFEWVELPNTLGMALHGDKGLMASKPYAASGKYIQRQGNHCSACRYDPKQTTGENACPYNSLYWHFIDRHQDYLTKNSRMGLIVGGWKKRASDDRQAIVEWGDRILATILD</sequence>
<dbReference type="Gene3D" id="1.25.40.80">
    <property type="match status" value="1"/>
</dbReference>
<proteinExistence type="predicted"/>
<dbReference type="PANTHER" id="PTHR38657">
    <property type="entry name" value="SLR1343 PROTEIN"/>
    <property type="match status" value="1"/>
</dbReference>
<dbReference type="RefSeq" id="WP_407327341.1">
    <property type="nucleotide sequence ID" value="NZ_CP136865.1"/>
</dbReference>
<dbReference type="SUPFAM" id="SSF48173">
    <property type="entry name" value="Cryptochrome/photolyase FAD-binding domain"/>
    <property type="match status" value="1"/>
</dbReference>
<dbReference type="Gene3D" id="1.10.10.1710">
    <property type="entry name" value="Deoxyribodipyrimidine photolyase-related"/>
    <property type="match status" value="1"/>
</dbReference>
<dbReference type="Gene3D" id="3.40.50.620">
    <property type="entry name" value="HUPs"/>
    <property type="match status" value="1"/>
</dbReference>
<keyword evidence="2" id="KW-1185">Reference proteome</keyword>
<accession>A0ABZ0IC24</accession>
<dbReference type="EMBL" id="CP136865">
    <property type="protein sequence ID" value="WOJ96670.1"/>
    <property type="molecule type" value="Genomic_DNA"/>
</dbReference>
<evidence type="ECO:0000313" key="1">
    <source>
        <dbReference type="EMBL" id="WOJ96670.1"/>
    </source>
</evidence>
<dbReference type="PANTHER" id="PTHR38657:SF1">
    <property type="entry name" value="SLR1343 PROTEIN"/>
    <property type="match status" value="1"/>
</dbReference>
<evidence type="ECO:0000313" key="2">
    <source>
        <dbReference type="Proteomes" id="UP001626549"/>
    </source>
</evidence>
<dbReference type="InterPro" id="IPR014729">
    <property type="entry name" value="Rossmann-like_a/b/a_fold"/>
</dbReference>
<dbReference type="Pfam" id="PF04244">
    <property type="entry name" value="DPRP"/>
    <property type="match status" value="1"/>
</dbReference>
<protein>
    <submittedName>
        <fullName evidence="1">Cryptochrome/photolyase family protein</fullName>
    </submittedName>
</protein>
<dbReference type="InterPro" id="IPR036134">
    <property type="entry name" value="Crypto/Photolyase_FAD-like_sf"/>
</dbReference>
<dbReference type="Gene3D" id="1.10.579.10">
    <property type="entry name" value="DNA Cyclobutane Dipyrimidine Photolyase, subunit A, domain 3"/>
    <property type="match status" value="1"/>
</dbReference>
<organism evidence="1 2">
    <name type="scientific">Congregibacter brevis</name>
    <dbReference type="NCBI Taxonomy" id="3081201"/>
    <lineage>
        <taxon>Bacteria</taxon>
        <taxon>Pseudomonadati</taxon>
        <taxon>Pseudomonadota</taxon>
        <taxon>Gammaproteobacteria</taxon>
        <taxon>Cellvibrionales</taxon>
        <taxon>Halieaceae</taxon>
        <taxon>Congregibacter</taxon>
    </lineage>
</organism>
<gene>
    <name evidence="1" type="ORF">R0137_15675</name>
</gene>
<dbReference type="InterPro" id="IPR007357">
    <property type="entry name" value="PhrB-like"/>
</dbReference>